<gene>
    <name evidence="1" type="ORF">COY37_01120</name>
</gene>
<protein>
    <submittedName>
        <fullName evidence="1">Uncharacterized protein</fullName>
    </submittedName>
</protein>
<proteinExistence type="predicted"/>
<sequence>MIMKHIAKGTIIKRRAGNLPACMLIEFRAATTTLAPLKRALMGLLQTTSKIYNSLQQFLTNLFRLLLDYYWIVIR</sequence>
<accession>A0A2M7TAL4</accession>
<evidence type="ECO:0000313" key="2">
    <source>
        <dbReference type="Proteomes" id="UP000230956"/>
    </source>
</evidence>
<comment type="caution">
    <text evidence="1">The sequence shown here is derived from an EMBL/GenBank/DDBJ whole genome shotgun (WGS) entry which is preliminary data.</text>
</comment>
<organism evidence="1 2">
    <name type="scientific">Candidatus Aquicultor secundus</name>
    <dbReference type="NCBI Taxonomy" id="1973895"/>
    <lineage>
        <taxon>Bacteria</taxon>
        <taxon>Bacillati</taxon>
        <taxon>Actinomycetota</taxon>
        <taxon>Candidatus Aquicultoria</taxon>
        <taxon>Candidatus Aquicultorales</taxon>
        <taxon>Candidatus Aquicultoraceae</taxon>
        <taxon>Candidatus Aquicultor</taxon>
    </lineage>
</organism>
<dbReference type="Proteomes" id="UP000230956">
    <property type="component" value="Unassembled WGS sequence"/>
</dbReference>
<dbReference type="EMBL" id="PFNG01000032">
    <property type="protein sequence ID" value="PIZ42029.1"/>
    <property type="molecule type" value="Genomic_DNA"/>
</dbReference>
<reference evidence="2" key="1">
    <citation type="submission" date="2017-09" db="EMBL/GenBank/DDBJ databases">
        <title>Depth-based differentiation of microbial function through sediment-hosted aquifers and enrichment of novel symbionts in the deep terrestrial subsurface.</title>
        <authorList>
            <person name="Probst A.J."/>
            <person name="Ladd B."/>
            <person name="Jarett J.K."/>
            <person name="Geller-Mcgrath D.E."/>
            <person name="Sieber C.M.K."/>
            <person name="Emerson J.B."/>
            <person name="Anantharaman K."/>
            <person name="Thomas B.C."/>
            <person name="Malmstrom R."/>
            <person name="Stieglmeier M."/>
            <person name="Klingl A."/>
            <person name="Woyke T."/>
            <person name="Ryan C.M."/>
            <person name="Banfield J.F."/>
        </authorList>
    </citation>
    <scope>NUCLEOTIDE SEQUENCE [LARGE SCALE GENOMIC DNA]</scope>
</reference>
<name>A0A2M7TAL4_9ACTN</name>
<evidence type="ECO:0000313" key="1">
    <source>
        <dbReference type="EMBL" id="PIZ42029.1"/>
    </source>
</evidence>
<dbReference type="AlphaFoldDB" id="A0A2M7TAL4"/>